<feature type="transmembrane region" description="Helical" evidence="1">
    <location>
        <begin position="469"/>
        <end position="496"/>
    </location>
</feature>
<dbReference type="SUPFAM" id="SSF82866">
    <property type="entry name" value="Multidrug efflux transporter AcrB transmembrane domain"/>
    <property type="match status" value="2"/>
</dbReference>
<organism evidence="2 3">
    <name type="scientific">Shewanella putrefaciens</name>
    <name type="common">Pseudomonas putrefaciens</name>
    <dbReference type="NCBI Taxonomy" id="24"/>
    <lineage>
        <taxon>Bacteria</taxon>
        <taxon>Pseudomonadati</taxon>
        <taxon>Pseudomonadota</taxon>
        <taxon>Gammaproteobacteria</taxon>
        <taxon>Alteromonadales</taxon>
        <taxon>Shewanellaceae</taxon>
        <taxon>Shewanella</taxon>
    </lineage>
</organism>
<feature type="transmembrane region" description="Helical" evidence="1">
    <location>
        <begin position="12"/>
        <end position="30"/>
    </location>
</feature>
<dbReference type="Gene3D" id="3.30.2090.10">
    <property type="entry name" value="Multidrug efflux transporter AcrB TolC docking domain, DN and DC subdomains"/>
    <property type="match status" value="2"/>
</dbReference>
<gene>
    <name evidence="2" type="ORF">K3G22_16225</name>
</gene>
<accession>A0ABX8XAZ1</accession>
<dbReference type="Gene3D" id="3.30.70.1430">
    <property type="entry name" value="Multidrug efflux transporter AcrB pore domain"/>
    <property type="match status" value="2"/>
</dbReference>
<dbReference type="Proteomes" id="UP000827084">
    <property type="component" value="Chromosome"/>
</dbReference>
<proteinExistence type="predicted"/>
<feature type="transmembrane region" description="Helical" evidence="1">
    <location>
        <begin position="905"/>
        <end position="930"/>
    </location>
</feature>
<protein>
    <submittedName>
        <fullName evidence="2">Efflux RND transporter permease subunit</fullName>
    </submittedName>
</protein>
<feature type="transmembrane region" description="Helical" evidence="1">
    <location>
        <begin position="367"/>
        <end position="386"/>
    </location>
</feature>
<feature type="transmembrane region" description="Helical" evidence="1">
    <location>
        <begin position="392"/>
        <end position="417"/>
    </location>
</feature>
<feature type="transmembrane region" description="Helical" evidence="1">
    <location>
        <begin position="341"/>
        <end position="360"/>
    </location>
</feature>
<dbReference type="Gene3D" id="3.30.70.1320">
    <property type="entry name" value="Multidrug efflux transporter AcrB pore domain like"/>
    <property type="match status" value="1"/>
</dbReference>
<evidence type="ECO:0000256" key="1">
    <source>
        <dbReference type="SAM" id="Phobius"/>
    </source>
</evidence>
<feature type="transmembrane region" description="Helical" evidence="1">
    <location>
        <begin position="437"/>
        <end position="457"/>
    </location>
</feature>
<dbReference type="EMBL" id="CP080635">
    <property type="protein sequence ID" value="QYX72270.1"/>
    <property type="molecule type" value="Genomic_DNA"/>
</dbReference>
<keyword evidence="1" id="KW-0472">Membrane</keyword>
<name>A0ABX8XAZ1_SHEPU</name>
<dbReference type="Gene3D" id="1.20.1640.10">
    <property type="entry name" value="Multidrug efflux transporter AcrB transmembrane domain"/>
    <property type="match status" value="2"/>
</dbReference>
<sequence length="1032" mass="111289">MRLPEVCIRHPIFASVLSIMAVLLGLIAFHKLDIQYFPEHTTHSASVNASIAGASADFMSSNVADKLVAAASGLDKVDTMSTDCSEGRCSLTIKFKDDTTDIEYTNLMNKLRSSVEGINDFPQSMIDKPTVTDDTSATDSASNIITFVNTGGMEKQAMYDYISQQLVPQLKQVQGVGAVWGPYGGSQKAVRVWLNPEQMKALNIKAADVVGTLGSYNASFTSGAIKGKSRDFSINPLNQVETLEDVKDLVIKVSDGKIIRVSDVAEVVMGEESLSPSLLSIGGHSAMSLQILPLSNANPVTVASNIKTEIARMQKHLPQGLEMNLAYNQADFIEAAIDEGFAALIEAVILVSLIVVLFLGSLRAASIPIITIPVCVIGVFAVMSALGFSINVLTILAIILAIGLVVDDAIVVVENCYRHIENGETPFNAAINGCQEIIFPIIAMTLTLAAVYLPIGLMSGLTADLFRQFSFTLAAAVIISGMVALTLSPMMSAYLINTTEQQPKWFSRVEGALQQLNHLYINELSKWFTRKRQMLGMALVLMGLAGIAYWQLPKILLPVEDSGFIDVAANGPTGVGRQYHLDHNSELNGVIDGHPAVGANLSYIEGEPVNHVLLKPWGERREGIDEVIADLIAKSKESVSAYNMSFSIRSADNLNIATNVRLELTTLDRNKDKLSETAAKVQKLMEDYPGLTNVGNSVLRDQLRYDLSIDRNAIILSGVSYGDVTNALSTFLGSVKAADLHATDGFTYPIQVQVNLDKLSDFRVMDKLYVTSESGQALPLSQFVSINQTTAESNIKTFMGLDSAELTADIMPGYSTDEIKAYLDEQLPTLLTDAQGFKYNGLIKELMDSQAGTQSLFLLALVFIYLILAAQFESFVDPLIILLTVPLCIVGALLTLTLFGQSLNIYSQIGLLTLVGLVTKHGILLVEFANKQQLQGLSAIEAALSSAKSRLRPILMTSLTMILSAIPLALASGPGSLGLANIGLVLVGGLLAGTFFSLFVVPVAYVAMAELKARDVYPSYLKMQDSAADFND</sequence>
<feature type="transmembrane region" description="Helical" evidence="1">
    <location>
        <begin position="534"/>
        <end position="552"/>
    </location>
</feature>
<dbReference type="RefSeq" id="WP_061783129.1">
    <property type="nucleotide sequence ID" value="NZ_BMPK01000001.1"/>
</dbReference>
<dbReference type="Pfam" id="PF00873">
    <property type="entry name" value="ACR_tran"/>
    <property type="match status" value="1"/>
</dbReference>
<feature type="transmembrane region" description="Helical" evidence="1">
    <location>
        <begin position="855"/>
        <end position="872"/>
    </location>
</feature>
<dbReference type="PANTHER" id="PTHR32063">
    <property type="match status" value="1"/>
</dbReference>
<dbReference type="InterPro" id="IPR027463">
    <property type="entry name" value="AcrB_DN_DC_subdom"/>
</dbReference>
<dbReference type="Gene3D" id="3.30.70.1440">
    <property type="entry name" value="Multidrug efflux transporter AcrB pore domain"/>
    <property type="match status" value="1"/>
</dbReference>
<dbReference type="SUPFAM" id="SSF82693">
    <property type="entry name" value="Multidrug efflux transporter AcrB pore domain, PN1, PN2, PC1 and PC2 subdomains"/>
    <property type="match status" value="2"/>
</dbReference>
<dbReference type="SUPFAM" id="SSF82714">
    <property type="entry name" value="Multidrug efflux transporter AcrB TolC docking domain, DN and DC subdomains"/>
    <property type="match status" value="2"/>
</dbReference>
<feature type="transmembrane region" description="Helical" evidence="1">
    <location>
        <begin position="951"/>
        <end position="970"/>
    </location>
</feature>
<evidence type="ECO:0000313" key="2">
    <source>
        <dbReference type="EMBL" id="QYX72270.1"/>
    </source>
</evidence>
<dbReference type="InterPro" id="IPR001036">
    <property type="entry name" value="Acrflvin-R"/>
</dbReference>
<dbReference type="GeneID" id="67444839"/>
<dbReference type="PRINTS" id="PR00702">
    <property type="entry name" value="ACRIFLAVINRP"/>
</dbReference>
<feature type="transmembrane region" description="Helical" evidence="1">
    <location>
        <begin position="982"/>
        <end position="1007"/>
    </location>
</feature>
<keyword evidence="1" id="KW-1133">Transmembrane helix</keyword>
<dbReference type="PANTHER" id="PTHR32063:SF23">
    <property type="entry name" value="HAE1 FAMILY EFFLLUX PUMP PERMEASE COMPONENT"/>
    <property type="match status" value="1"/>
</dbReference>
<keyword evidence="3" id="KW-1185">Reference proteome</keyword>
<evidence type="ECO:0000313" key="3">
    <source>
        <dbReference type="Proteomes" id="UP000827084"/>
    </source>
</evidence>
<feature type="transmembrane region" description="Helical" evidence="1">
    <location>
        <begin position="879"/>
        <end position="899"/>
    </location>
</feature>
<keyword evidence="1" id="KW-0812">Transmembrane</keyword>
<reference evidence="2 3" key="1">
    <citation type="submission" date="2021-08" db="EMBL/GenBank/DDBJ databases">
        <title>Shewanella putrefaciens YZ-J, complete genome.</title>
        <authorList>
            <person name="Yi Z."/>
        </authorList>
    </citation>
    <scope>NUCLEOTIDE SEQUENCE [LARGE SCALE GENOMIC DNA]</scope>
    <source>
        <strain evidence="2 3">YZ-J</strain>
    </source>
</reference>